<evidence type="ECO:0000256" key="1">
    <source>
        <dbReference type="SAM" id="Phobius"/>
    </source>
</evidence>
<proteinExistence type="predicted"/>
<keyword evidence="1" id="KW-1133">Transmembrane helix</keyword>
<evidence type="ECO:0000313" key="3">
    <source>
        <dbReference type="EMBL" id="CAB4575258.1"/>
    </source>
</evidence>
<feature type="transmembrane region" description="Helical" evidence="1">
    <location>
        <begin position="39"/>
        <end position="62"/>
    </location>
</feature>
<gene>
    <name evidence="3" type="ORF">UFOPK1493_02663</name>
</gene>
<organism evidence="3">
    <name type="scientific">freshwater metagenome</name>
    <dbReference type="NCBI Taxonomy" id="449393"/>
    <lineage>
        <taxon>unclassified sequences</taxon>
        <taxon>metagenomes</taxon>
        <taxon>ecological metagenomes</taxon>
    </lineage>
</organism>
<dbReference type="AlphaFoldDB" id="A0A6J6EQV1"/>
<keyword evidence="1" id="KW-0812">Transmembrane</keyword>
<name>A0A6J6EQV1_9ZZZZ</name>
<sequence>MGGPGVPPPPSMSPPPGYVGYGQPGAYSPFSRIRGISKALVVVEIVTIVVTAILLVVQLSLAGSADDFLNGSITVSEFDDELVPFFLLSTLSAAIALAGLVLLILWSWRIAGNLQKLGRDPLTWKPGLTIVVWLLGGCTLSIINFLMLREHWRGSDPEAAPYDNRQWRTGPVDTKIVAWFVVGLVQVVVSVMSGLLAFGGVSLGTTSADVAESLSDRLGFVLVSGVGAVVSGVLLVLIIRDLTARHTAATREE</sequence>
<feature type="domain" description="DUF4328" evidence="2">
    <location>
        <begin position="87"/>
        <end position="243"/>
    </location>
</feature>
<keyword evidence="1" id="KW-0472">Membrane</keyword>
<accession>A0A6J6EQV1</accession>
<dbReference type="EMBL" id="CAEZSR010000117">
    <property type="protein sequence ID" value="CAB4575258.1"/>
    <property type="molecule type" value="Genomic_DNA"/>
</dbReference>
<evidence type="ECO:0000259" key="2">
    <source>
        <dbReference type="Pfam" id="PF14219"/>
    </source>
</evidence>
<dbReference type="InterPro" id="IPR025565">
    <property type="entry name" value="DUF4328"/>
</dbReference>
<feature type="transmembrane region" description="Helical" evidence="1">
    <location>
        <begin position="82"/>
        <end position="106"/>
    </location>
</feature>
<feature type="transmembrane region" description="Helical" evidence="1">
    <location>
        <begin position="127"/>
        <end position="148"/>
    </location>
</feature>
<protein>
    <submittedName>
        <fullName evidence="3">Unannotated protein</fullName>
    </submittedName>
</protein>
<reference evidence="3" key="1">
    <citation type="submission" date="2020-05" db="EMBL/GenBank/DDBJ databases">
        <authorList>
            <person name="Chiriac C."/>
            <person name="Salcher M."/>
            <person name="Ghai R."/>
            <person name="Kavagutti S V."/>
        </authorList>
    </citation>
    <scope>NUCLEOTIDE SEQUENCE</scope>
</reference>
<feature type="transmembrane region" description="Helical" evidence="1">
    <location>
        <begin position="176"/>
        <end position="198"/>
    </location>
</feature>
<dbReference type="Pfam" id="PF14219">
    <property type="entry name" value="DUF4328"/>
    <property type="match status" value="1"/>
</dbReference>
<feature type="transmembrane region" description="Helical" evidence="1">
    <location>
        <begin position="218"/>
        <end position="239"/>
    </location>
</feature>